<accession>A0A1I3K281</accession>
<dbReference type="OrthoDB" id="11597at2157"/>
<dbReference type="InterPro" id="IPR016181">
    <property type="entry name" value="Acyl_CoA_acyltransferase"/>
</dbReference>
<name>A0A1I3K281_9EURY</name>
<gene>
    <name evidence="4" type="ORF">SAMN05443661_10359</name>
</gene>
<evidence type="ECO:0000256" key="2">
    <source>
        <dbReference type="ARBA" id="ARBA00023315"/>
    </source>
</evidence>
<feature type="domain" description="N-acetyltransferase" evidence="3">
    <location>
        <begin position="1"/>
        <end position="172"/>
    </location>
</feature>
<dbReference type="Gene3D" id="3.40.630.30">
    <property type="match status" value="1"/>
</dbReference>
<dbReference type="Pfam" id="PF00583">
    <property type="entry name" value="Acetyltransf_1"/>
    <property type="match status" value="1"/>
</dbReference>
<dbReference type="Proteomes" id="UP000182829">
    <property type="component" value="Unassembled WGS sequence"/>
</dbReference>
<dbReference type="GeneID" id="14208858"/>
<keyword evidence="4" id="KW-0689">Ribosomal protein</keyword>
<dbReference type="GO" id="GO:0016747">
    <property type="term" value="F:acyltransferase activity, transferring groups other than amino-acyl groups"/>
    <property type="evidence" value="ECO:0007669"/>
    <property type="project" value="InterPro"/>
</dbReference>
<dbReference type="EMBL" id="FORO01000003">
    <property type="protein sequence ID" value="SFI66617.1"/>
    <property type="molecule type" value="Genomic_DNA"/>
</dbReference>
<dbReference type="InterPro" id="IPR000182">
    <property type="entry name" value="GNAT_dom"/>
</dbReference>
<dbReference type="AlphaFoldDB" id="A0A1I3K281"/>
<keyword evidence="1" id="KW-0808">Transferase</keyword>
<dbReference type="GO" id="GO:0005840">
    <property type="term" value="C:ribosome"/>
    <property type="evidence" value="ECO:0007669"/>
    <property type="project" value="UniProtKB-KW"/>
</dbReference>
<proteinExistence type="predicted"/>
<evidence type="ECO:0000259" key="3">
    <source>
        <dbReference type="PROSITE" id="PS51186"/>
    </source>
</evidence>
<dbReference type="CDD" id="cd04301">
    <property type="entry name" value="NAT_SF"/>
    <property type="match status" value="1"/>
</dbReference>
<dbReference type="RefSeq" id="WP_005578421.1">
    <property type="nucleotide sequence ID" value="NZ_FORO01000003.1"/>
</dbReference>
<dbReference type="SUPFAM" id="SSF55729">
    <property type="entry name" value="Acyl-CoA N-acyltransferases (Nat)"/>
    <property type="match status" value="1"/>
</dbReference>
<reference evidence="4 5" key="1">
    <citation type="submission" date="2016-10" db="EMBL/GenBank/DDBJ databases">
        <authorList>
            <person name="de Groot N.N."/>
        </authorList>
    </citation>
    <scope>NUCLEOTIDE SEQUENCE [LARGE SCALE GENOMIC DNA]</scope>
    <source>
        <strain evidence="4 5">SP2</strain>
    </source>
</reference>
<protein>
    <submittedName>
        <fullName evidence="4">Ribosomal protein S18 acetylase RimI</fullName>
    </submittedName>
</protein>
<dbReference type="InterPro" id="IPR050832">
    <property type="entry name" value="Bact_Acetyltransf"/>
</dbReference>
<keyword evidence="2" id="KW-0012">Acyltransferase</keyword>
<evidence type="ECO:0000313" key="4">
    <source>
        <dbReference type="EMBL" id="SFI66617.1"/>
    </source>
</evidence>
<evidence type="ECO:0000313" key="5">
    <source>
        <dbReference type="Proteomes" id="UP000182829"/>
    </source>
</evidence>
<organism evidence="4 5">
    <name type="scientific">Natronobacterium gregoryi</name>
    <dbReference type="NCBI Taxonomy" id="44930"/>
    <lineage>
        <taxon>Archaea</taxon>
        <taxon>Methanobacteriati</taxon>
        <taxon>Methanobacteriota</taxon>
        <taxon>Stenosarchaea group</taxon>
        <taxon>Halobacteria</taxon>
        <taxon>Halobacteriales</taxon>
        <taxon>Natrialbaceae</taxon>
        <taxon>Natronobacterium</taxon>
    </lineage>
</organism>
<dbReference type="PANTHER" id="PTHR43877">
    <property type="entry name" value="AMINOALKYLPHOSPHONATE N-ACETYLTRANSFERASE-RELATED-RELATED"/>
    <property type="match status" value="1"/>
</dbReference>
<keyword evidence="4" id="KW-0687">Ribonucleoprotein</keyword>
<sequence>MEIRHIEDRDDVRGVVRAHGLAWREAYDEILPDEVLESQPIDPTGTDVERWVDALAETEAGVLIAVEGGAVRGFVDLRWGDAETKAFVGDDDAELKAIYVHPDCWGEGIGTALLERGLEVVPDLIEVVRLEVFVANDDARKFYEKRGFEHTDTGEIEIGDGSYGTAIYTLVL</sequence>
<evidence type="ECO:0000256" key="1">
    <source>
        <dbReference type="ARBA" id="ARBA00022679"/>
    </source>
</evidence>
<dbReference type="OMA" id="FADFRWG"/>
<dbReference type="PROSITE" id="PS51186">
    <property type="entry name" value="GNAT"/>
    <property type="match status" value="1"/>
</dbReference>